<comment type="caution">
    <text evidence="1">The sequence shown here is derived from an EMBL/GenBank/DDBJ whole genome shotgun (WGS) entry which is preliminary data.</text>
</comment>
<organism evidence="1 2">
    <name type="scientific">Chthoniobacter flavus Ellin428</name>
    <dbReference type="NCBI Taxonomy" id="497964"/>
    <lineage>
        <taxon>Bacteria</taxon>
        <taxon>Pseudomonadati</taxon>
        <taxon>Verrucomicrobiota</taxon>
        <taxon>Spartobacteria</taxon>
        <taxon>Chthoniobacterales</taxon>
        <taxon>Chthoniobacteraceae</taxon>
        <taxon>Chthoniobacter</taxon>
    </lineage>
</organism>
<evidence type="ECO:0000313" key="1">
    <source>
        <dbReference type="EMBL" id="EDY18175.1"/>
    </source>
</evidence>
<protein>
    <submittedName>
        <fullName evidence="1">Uncharacterized protein</fullName>
    </submittedName>
</protein>
<sequence>MSRCSWQKLFGDEAKGGCIPFQLTREFLGMDRYDALQETRRIQSKSG</sequence>
<reference evidence="1 2" key="1">
    <citation type="journal article" date="2011" name="J. Bacteriol.">
        <title>Genome sequence of Chthoniobacter flavus Ellin428, an aerobic heterotrophic soil bacterium.</title>
        <authorList>
            <person name="Kant R."/>
            <person name="van Passel M.W."/>
            <person name="Palva A."/>
            <person name="Lucas S."/>
            <person name="Lapidus A."/>
            <person name="Glavina Del Rio T."/>
            <person name="Dalin E."/>
            <person name="Tice H."/>
            <person name="Bruce D."/>
            <person name="Goodwin L."/>
            <person name="Pitluck S."/>
            <person name="Larimer F.W."/>
            <person name="Land M.L."/>
            <person name="Hauser L."/>
            <person name="Sangwan P."/>
            <person name="de Vos W.M."/>
            <person name="Janssen P.H."/>
            <person name="Smidt H."/>
        </authorList>
    </citation>
    <scope>NUCLEOTIDE SEQUENCE [LARGE SCALE GENOMIC DNA]</scope>
    <source>
        <strain evidence="1 2">Ellin428</strain>
    </source>
</reference>
<dbReference type="InParanoid" id="B4D5X2"/>
<evidence type="ECO:0000313" key="2">
    <source>
        <dbReference type="Proteomes" id="UP000005824"/>
    </source>
</evidence>
<proteinExistence type="predicted"/>
<accession>B4D5X2</accession>
<gene>
    <name evidence="1" type="ORF">CfE428DRAFT_4311</name>
</gene>
<dbReference type="STRING" id="497964.CfE428DRAFT_4311"/>
<name>B4D5X2_9BACT</name>
<dbReference type="EMBL" id="ABVL01000014">
    <property type="protein sequence ID" value="EDY18175.1"/>
    <property type="molecule type" value="Genomic_DNA"/>
</dbReference>
<keyword evidence="2" id="KW-1185">Reference proteome</keyword>
<dbReference type="AlphaFoldDB" id="B4D5X2"/>
<dbReference type="Proteomes" id="UP000005824">
    <property type="component" value="Unassembled WGS sequence"/>
</dbReference>